<dbReference type="AlphaFoldDB" id="A0A4S3KDB9"/>
<gene>
    <name evidence="1" type="ORF">B1991_13180</name>
</gene>
<proteinExistence type="predicted"/>
<accession>A0A4S3KDB9</accession>
<keyword evidence="2" id="KW-1185">Reference proteome</keyword>
<reference evidence="1 2" key="1">
    <citation type="submission" date="2017-02" db="EMBL/GenBank/DDBJ databases">
        <title>Whole genome sequencing of Rhodanobacter lindaniclasticus DSM 17932.</title>
        <authorList>
            <person name="Kumar S."/>
            <person name="Patil P."/>
            <person name="Patil P.B."/>
        </authorList>
    </citation>
    <scope>NUCLEOTIDE SEQUENCE [LARGE SCALE GENOMIC DNA]</scope>
    <source>
        <strain evidence="1 2">DSM 17932</strain>
    </source>
</reference>
<evidence type="ECO:0000313" key="1">
    <source>
        <dbReference type="EMBL" id="THD06456.1"/>
    </source>
</evidence>
<dbReference type="EMBL" id="MWIO01000035">
    <property type="protein sequence ID" value="THD06456.1"/>
    <property type="molecule type" value="Genomic_DNA"/>
</dbReference>
<dbReference type="Proteomes" id="UP000306317">
    <property type="component" value="Unassembled WGS sequence"/>
</dbReference>
<comment type="caution">
    <text evidence="1">The sequence shown here is derived from an EMBL/GenBank/DDBJ whole genome shotgun (WGS) entry which is preliminary data.</text>
</comment>
<protein>
    <submittedName>
        <fullName evidence="1">Uncharacterized protein</fullName>
    </submittedName>
</protein>
<evidence type="ECO:0000313" key="2">
    <source>
        <dbReference type="Proteomes" id="UP000306317"/>
    </source>
</evidence>
<sequence length="63" mass="6838">MGWMDQGLPGGLCGAGWLVMTQTAWDFSGGWIVDGRRTGRGACRTGVFRAMGRLAWNLLQLPP</sequence>
<name>A0A4S3KDB9_9GAMM</name>
<organism evidence="1 2">
    <name type="scientific">Rhodanobacter lindaniclasticus</name>
    <dbReference type="NCBI Taxonomy" id="75310"/>
    <lineage>
        <taxon>Bacteria</taxon>
        <taxon>Pseudomonadati</taxon>
        <taxon>Pseudomonadota</taxon>
        <taxon>Gammaproteobacteria</taxon>
        <taxon>Lysobacterales</taxon>
        <taxon>Rhodanobacteraceae</taxon>
        <taxon>Rhodanobacter</taxon>
    </lineage>
</organism>